<evidence type="ECO:0000313" key="11">
    <source>
        <dbReference type="Proteomes" id="UP001138709"/>
    </source>
</evidence>
<reference evidence="10" key="2">
    <citation type="journal article" date="2021" name="Syst. Appl. Microbiol.">
        <title>Roseomonas hellenica sp. nov., isolated from roots of wild-growing Alkanna tinctoria.</title>
        <authorList>
            <person name="Rat A."/>
            <person name="Naranjo H.D."/>
            <person name="Lebbe L."/>
            <person name="Cnockaert M."/>
            <person name="Krigas N."/>
            <person name="Grigoriadou K."/>
            <person name="Maloupa E."/>
            <person name="Willems A."/>
        </authorList>
    </citation>
    <scope>NUCLEOTIDE SEQUENCE</scope>
    <source>
        <strain evidence="10">LMG 31228</strain>
    </source>
</reference>
<comment type="subcellular location">
    <subcellularLocation>
        <location evidence="8">Cytoplasm</location>
    </subcellularLocation>
</comment>
<accession>A0A9X9X6M0</accession>
<evidence type="ECO:0000256" key="2">
    <source>
        <dbReference type="ARBA" id="ARBA00022679"/>
    </source>
</evidence>
<comment type="subunit">
    <text evidence="8">Monomer.</text>
</comment>
<comment type="similarity">
    <text evidence="8">Belongs to the MobA family.</text>
</comment>
<sequence>MPDGAAQARGTLGCVLAGGLARRMGGGDKPLRTLGGRPMLDHALARLAPQVAAVVLNANGDPARFASYGLPVVADGLPDYPGPLAGILAAMDWAAAERPDLPWIASVPGDSPFIPDDLVARLHAAREAASVPFACARSGGQTHPPVGLWPVALREELRAALLAGERKIDRWTARHGCTHADWPDNPVDPFFNANAPEDLAIAERLLPLLQTPQRSAIDKDSRDCGERHA</sequence>
<keyword evidence="4 8" id="KW-0547">Nucleotide-binding</keyword>
<dbReference type="GO" id="GO:0061603">
    <property type="term" value="F:molybdenum cofactor guanylyltransferase activity"/>
    <property type="evidence" value="ECO:0007669"/>
    <property type="project" value="UniProtKB-EC"/>
</dbReference>
<dbReference type="EMBL" id="JAAEDL010000002">
    <property type="protein sequence ID" value="MBR0679356.1"/>
    <property type="molecule type" value="Genomic_DNA"/>
</dbReference>
<comment type="cofactor">
    <cofactor evidence="8">
        <name>Mg(2+)</name>
        <dbReference type="ChEBI" id="CHEBI:18420"/>
    </cofactor>
</comment>
<feature type="binding site" evidence="8">
    <location>
        <position position="110"/>
    </location>
    <ligand>
        <name>GTP</name>
        <dbReference type="ChEBI" id="CHEBI:37565"/>
    </ligand>
</feature>
<feature type="binding site" evidence="8">
    <location>
        <begin position="16"/>
        <end position="18"/>
    </location>
    <ligand>
        <name>GTP</name>
        <dbReference type="ChEBI" id="CHEBI:37565"/>
    </ligand>
</feature>
<keyword evidence="2 8" id="KW-0808">Transferase</keyword>
<dbReference type="NCBIfam" id="TIGR02665">
    <property type="entry name" value="molyb_mobA"/>
    <property type="match status" value="1"/>
</dbReference>
<dbReference type="PANTHER" id="PTHR19136">
    <property type="entry name" value="MOLYBDENUM COFACTOR GUANYLYLTRANSFERASE"/>
    <property type="match status" value="1"/>
</dbReference>
<keyword evidence="6 8" id="KW-0342">GTP-binding</keyword>
<evidence type="ECO:0000313" key="10">
    <source>
        <dbReference type="EMBL" id="MBR0679356.1"/>
    </source>
</evidence>
<feature type="binding site" evidence="8">
    <location>
        <position position="110"/>
    </location>
    <ligand>
        <name>Mg(2+)</name>
        <dbReference type="ChEBI" id="CHEBI:18420"/>
    </ligand>
</feature>
<keyword evidence="10" id="KW-0548">Nucleotidyltransferase</keyword>
<dbReference type="Gene3D" id="3.90.550.10">
    <property type="entry name" value="Spore Coat Polysaccharide Biosynthesis Protein SpsA, Chain A"/>
    <property type="match status" value="1"/>
</dbReference>
<evidence type="ECO:0000256" key="8">
    <source>
        <dbReference type="HAMAP-Rule" id="MF_00316"/>
    </source>
</evidence>
<dbReference type="PANTHER" id="PTHR19136:SF81">
    <property type="entry name" value="MOLYBDENUM COFACTOR GUANYLYLTRANSFERASE"/>
    <property type="match status" value="1"/>
</dbReference>
<dbReference type="GO" id="GO:1902758">
    <property type="term" value="P:bis(molybdopterin guanine dinucleotide)molybdenum biosynthetic process"/>
    <property type="evidence" value="ECO:0007669"/>
    <property type="project" value="TreeGrafter"/>
</dbReference>
<dbReference type="InterPro" id="IPR025877">
    <property type="entry name" value="MobA-like_NTP_Trfase"/>
</dbReference>
<feature type="domain" description="MobA-like NTP transferase" evidence="9">
    <location>
        <begin position="13"/>
        <end position="175"/>
    </location>
</feature>
<gene>
    <name evidence="8 10" type="primary">mobA</name>
    <name evidence="10" type="ORF">GXW74_02565</name>
</gene>
<proteinExistence type="inferred from homology"/>
<dbReference type="GO" id="GO:0046872">
    <property type="term" value="F:metal ion binding"/>
    <property type="evidence" value="ECO:0007669"/>
    <property type="project" value="UniProtKB-KW"/>
</dbReference>
<keyword evidence="1 8" id="KW-0963">Cytoplasm</keyword>
<protein>
    <recommendedName>
        <fullName evidence="8">Molybdenum cofactor guanylyltransferase</fullName>
        <shortName evidence="8">MoCo guanylyltransferase</shortName>
        <ecNumber evidence="8">2.7.7.77</ecNumber>
    </recommendedName>
    <alternativeName>
        <fullName evidence="8">GTP:molybdopterin guanylyltransferase</fullName>
    </alternativeName>
    <alternativeName>
        <fullName evidence="8">Mo-MPT guanylyltransferase</fullName>
    </alternativeName>
    <alternativeName>
        <fullName evidence="8">Molybdopterin guanylyltransferase</fullName>
    </alternativeName>
    <alternativeName>
        <fullName evidence="8">Molybdopterin-guanine dinucleotide synthase</fullName>
        <shortName evidence="8">MGD synthase</shortName>
    </alternativeName>
</protein>
<dbReference type="Pfam" id="PF12804">
    <property type="entry name" value="NTP_transf_3"/>
    <property type="match status" value="1"/>
</dbReference>
<feature type="binding site" evidence="8">
    <location>
        <position position="57"/>
    </location>
    <ligand>
        <name>GTP</name>
        <dbReference type="ChEBI" id="CHEBI:37565"/>
    </ligand>
</feature>
<evidence type="ECO:0000256" key="7">
    <source>
        <dbReference type="ARBA" id="ARBA00023150"/>
    </source>
</evidence>
<feature type="binding site" evidence="8">
    <location>
        <position position="75"/>
    </location>
    <ligand>
        <name>GTP</name>
        <dbReference type="ChEBI" id="CHEBI:37565"/>
    </ligand>
</feature>
<organism evidence="10 11">
    <name type="scientific">Neoroseomonas eburnea</name>
    <dbReference type="NCBI Taxonomy" id="1346889"/>
    <lineage>
        <taxon>Bacteria</taxon>
        <taxon>Pseudomonadati</taxon>
        <taxon>Pseudomonadota</taxon>
        <taxon>Alphaproteobacteria</taxon>
        <taxon>Acetobacterales</taxon>
        <taxon>Acetobacteraceae</taxon>
        <taxon>Neoroseomonas</taxon>
    </lineage>
</organism>
<dbReference type="EC" id="2.7.7.77" evidence="8"/>
<evidence type="ECO:0000256" key="6">
    <source>
        <dbReference type="ARBA" id="ARBA00023134"/>
    </source>
</evidence>
<dbReference type="Proteomes" id="UP001138709">
    <property type="component" value="Unassembled WGS sequence"/>
</dbReference>
<evidence type="ECO:0000256" key="4">
    <source>
        <dbReference type="ARBA" id="ARBA00022741"/>
    </source>
</evidence>
<dbReference type="InterPro" id="IPR029044">
    <property type="entry name" value="Nucleotide-diphossugar_trans"/>
</dbReference>
<feature type="binding site" evidence="8">
    <location>
        <position position="29"/>
    </location>
    <ligand>
        <name>GTP</name>
        <dbReference type="ChEBI" id="CHEBI:37565"/>
    </ligand>
</feature>
<dbReference type="SUPFAM" id="SSF53448">
    <property type="entry name" value="Nucleotide-diphospho-sugar transferases"/>
    <property type="match status" value="1"/>
</dbReference>
<dbReference type="GO" id="GO:0005525">
    <property type="term" value="F:GTP binding"/>
    <property type="evidence" value="ECO:0007669"/>
    <property type="project" value="UniProtKB-UniRule"/>
</dbReference>
<comment type="caution">
    <text evidence="10">The sequence shown here is derived from an EMBL/GenBank/DDBJ whole genome shotgun (WGS) entry which is preliminary data.</text>
</comment>
<keyword evidence="3 8" id="KW-0479">Metal-binding</keyword>
<keyword evidence="5 8" id="KW-0460">Magnesium</keyword>
<comment type="catalytic activity">
    <reaction evidence="8">
        <text>Mo-molybdopterin + GTP + H(+) = Mo-molybdopterin guanine dinucleotide + diphosphate</text>
        <dbReference type="Rhea" id="RHEA:34243"/>
        <dbReference type="ChEBI" id="CHEBI:15378"/>
        <dbReference type="ChEBI" id="CHEBI:33019"/>
        <dbReference type="ChEBI" id="CHEBI:37565"/>
        <dbReference type="ChEBI" id="CHEBI:71302"/>
        <dbReference type="ChEBI" id="CHEBI:71310"/>
        <dbReference type="EC" id="2.7.7.77"/>
    </reaction>
</comment>
<dbReference type="CDD" id="cd02503">
    <property type="entry name" value="MobA"/>
    <property type="match status" value="1"/>
</dbReference>
<reference evidence="10" key="1">
    <citation type="submission" date="2020-01" db="EMBL/GenBank/DDBJ databases">
        <authorList>
            <person name="Rat A."/>
        </authorList>
    </citation>
    <scope>NUCLEOTIDE SEQUENCE</scope>
    <source>
        <strain evidence="10">LMG 31228</strain>
    </source>
</reference>
<comment type="domain">
    <text evidence="8">The N-terminal domain determines nucleotide recognition and specific binding, while the C-terminal domain determines the specific binding to the target protein.</text>
</comment>
<dbReference type="InterPro" id="IPR013482">
    <property type="entry name" value="Molybde_CF_guanTrfase"/>
</dbReference>
<evidence type="ECO:0000259" key="9">
    <source>
        <dbReference type="Pfam" id="PF12804"/>
    </source>
</evidence>
<comment type="function">
    <text evidence="8">Transfers a GMP moiety from GTP to Mo-molybdopterin (Mo-MPT) cofactor (Moco or molybdenum cofactor) to form Mo-molybdopterin guanine dinucleotide (Mo-MGD) cofactor.</text>
</comment>
<evidence type="ECO:0000256" key="5">
    <source>
        <dbReference type="ARBA" id="ARBA00022842"/>
    </source>
</evidence>
<dbReference type="GO" id="GO:0005737">
    <property type="term" value="C:cytoplasm"/>
    <property type="evidence" value="ECO:0007669"/>
    <property type="project" value="UniProtKB-SubCell"/>
</dbReference>
<keyword evidence="11" id="KW-1185">Reference proteome</keyword>
<evidence type="ECO:0000256" key="1">
    <source>
        <dbReference type="ARBA" id="ARBA00022490"/>
    </source>
</evidence>
<dbReference type="AlphaFoldDB" id="A0A9X9X6M0"/>
<keyword evidence="7 8" id="KW-0501">Molybdenum cofactor biosynthesis</keyword>
<dbReference type="HAMAP" id="MF_00316">
    <property type="entry name" value="MobA"/>
    <property type="match status" value="1"/>
</dbReference>
<name>A0A9X9X6M0_9PROT</name>
<evidence type="ECO:0000256" key="3">
    <source>
        <dbReference type="ARBA" id="ARBA00022723"/>
    </source>
</evidence>